<dbReference type="GO" id="GO:0000122">
    <property type="term" value="P:negative regulation of transcription by RNA polymerase II"/>
    <property type="evidence" value="ECO:0007669"/>
    <property type="project" value="TreeGrafter"/>
</dbReference>
<dbReference type="AlphaFoldDB" id="A0AA40CBV3"/>
<dbReference type="GO" id="GO:0003682">
    <property type="term" value="F:chromatin binding"/>
    <property type="evidence" value="ECO:0007669"/>
    <property type="project" value="TreeGrafter"/>
</dbReference>
<comment type="caution">
    <text evidence="3">The sequence shown here is derived from an EMBL/GenBank/DDBJ whole genome shotgun (WGS) entry which is preliminary data.</text>
</comment>
<evidence type="ECO:0000313" key="4">
    <source>
        <dbReference type="Proteomes" id="UP001175000"/>
    </source>
</evidence>
<evidence type="ECO:0000256" key="1">
    <source>
        <dbReference type="SAM" id="MobiDB-lite"/>
    </source>
</evidence>
<name>A0AA40CBV3_9PEZI</name>
<dbReference type="GO" id="GO:0003714">
    <property type="term" value="F:transcription corepressor activity"/>
    <property type="evidence" value="ECO:0007669"/>
    <property type="project" value="TreeGrafter"/>
</dbReference>
<dbReference type="InterPro" id="IPR039553">
    <property type="entry name" value="Prefoldin-like"/>
</dbReference>
<feature type="compositionally biased region" description="Acidic residues" evidence="1">
    <location>
        <begin position="313"/>
        <end position="341"/>
    </location>
</feature>
<feature type="compositionally biased region" description="Pro residues" evidence="1">
    <location>
        <begin position="503"/>
        <end position="512"/>
    </location>
</feature>
<reference evidence="3" key="1">
    <citation type="submission" date="2023-06" db="EMBL/GenBank/DDBJ databases">
        <title>Genome-scale phylogeny and comparative genomics of the fungal order Sordariales.</title>
        <authorList>
            <consortium name="Lawrence Berkeley National Laboratory"/>
            <person name="Hensen N."/>
            <person name="Bonometti L."/>
            <person name="Westerberg I."/>
            <person name="Brannstrom I.O."/>
            <person name="Guillou S."/>
            <person name="Cros-Aarteil S."/>
            <person name="Calhoun S."/>
            <person name="Haridas S."/>
            <person name="Kuo A."/>
            <person name="Mondo S."/>
            <person name="Pangilinan J."/>
            <person name="Riley R."/>
            <person name="Labutti K."/>
            <person name="Andreopoulos B."/>
            <person name="Lipzen A."/>
            <person name="Chen C."/>
            <person name="Yanf M."/>
            <person name="Daum C."/>
            <person name="Ng V."/>
            <person name="Clum A."/>
            <person name="Steindorff A."/>
            <person name="Ohm R."/>
            <person name="Martin F."/>
            <person name="Silar P."/>
            <person name="Natvig D."/>
            <person name="Lalanne C."/>
            <person name="Gautier V."/>
            <person name="Ament-Velasquez S.L."/>
            <person name="Kruys A."/>
            <person name="Hutchinson M.I."/>
            <person name="Powell A.J."/>
            <person name="Barry K."/>
            <person name="Miller A.N."/>
            <person name="Grigoriev I.V."/>
            <person name="Debuchy R."/>
            <person name="Gladieux P."/>
            <person name="Thoren M.H."/>
            <person name="Johannesson H."/>
        </authorList>
    </citation>
    <scope>NUCLEOTIDE SEQUENCE</scope>
    <source>
        <strain evidence="3">CBS 606.72</strain>
    </source>
</reference>
<proteinExistence type="predicted"/>
<dbReference type="InterPro" id="IPR052255">
    <property type="entry name" value="RNA_pol_II_subunit5-mediator"/>
</dbReference>
<feature type="domain" description="DUF3835" evidence="2">
    <location>
        <begin position="452"/>
        <end position="474"/>
    </location>
</feature>
<feature type="compositionally biased region" description="Basic and acidic residues" evidence="1">
    <location>
        <begin position="219"/>
        <end position="232"/>
    </location>
</feature>
<feature type="region of interest" description="Disordered" evidence="1">
    <location>
        <begin position="313"/>
        <end position="346"/>
    </location>
</feature>
<gene>
    <name evidence="3" type="ORF">B0T14DRAFT_491297</name>
</gene>
<evidence type="ECO:0000313" key="3">
    <source>
        <dbReference type="EMBL" id="KAK0633051.1"/>
    </source>
</evidence>
<sequence length="595" mass="65801">MAELKDHLSDLDRHMHQIEAKVTQLRASLTHWQQWYLEYSALKEEVEHLPKDPQPRKDLARIRRDFDSQLLTSKEINEIFGKTELKSTEQIITVLSRRIDYVEKNVLSLRKQLEVEEDRLSAVSVVAHPDGGTDEESGLPITDIIEELDEEGNVVVSRLQSGADAKPKVVAALKQAGIHDLPETEDQLVKDEAVPVGPKEKENVAPASADQGETPAELKPAEEESKEIETRPKRSVSFAEDTKPGHEAGDQSMSKTAQRVAELMRQAKVSENAHRASKDVVIPDNESPEDSALRREMLEYSMSEIGPVVAELELEEDGSDFDDEGWDDEELEASDYDDEDELGRSKHSVITDDYIKRMQELEKRLQSQGAFATSRPDSHTRDEGVGVVSVVAEPSSSEPNGSASTKGPKESKSVRFAANLDIAEEKPPRPNPRAKTAKPVVNPIGDIVEKTAPHDPLEDEDAPPKRVSRFKKERAAGAPVPAASSLPPGPLQLRPKFIDQTPTPEPAEPAPPEGLTIAPAVVERNPASTPKEPDDMDDVLLYQAAAVEYNRLRNKMIQQQGGFTKQEELPILPVDEEEGGPPRVSRFKAARLAKS</sequence>
<feature type="region of interest" description="Disordered" evidence="1">
    <location>
        <begin position="574"/>
        <end position="595"/>
    </location>
</feature>
<dbReference type="InterPro" id="IPR024325">
    <property type="entry name" value="DUF3835"/>
</dbReference>
<feature type="compositionally biased region" description="Low complexity" evidence="1">
    <location>
        <begin position="385"/>
        <end position="399"/>
    </location>
</feature>
<dbReference type="GO" id="GO:0019212">
    <property type="term" value="F:phosphatase inhibitor activity"/>
    <property type="evidence" value="ECO:0007669"/>
    <property type="project" value="TreeGrafter"/>
</dbReference>
<dbReference type="PANTHER" id="PTHR15111">
    <property type="entry name" value="RNA POLYMERASE II SUBUNIT 5-MEDIATING PROTEIN NNX3"/>
    <property type="match status" value="1"/>
</dbReference>
<dbReference type="Pfam" id="PF12927">
    <property type="entry name" value="DUF3835"/>
    <property type="match status" value="2"/>
</dbReference>
<evidence type="ECO:0000259" key="2">
    <source>
        <dbReference type="Pfam" id="PF12927"/>
    </source>
</evidence>
<feature type="compositionally biased region" description="Basic and acidic residues" evidence="1">
    <location>
        <begin position="447"/>
        <end position="456"/>
    </location>
</feature>
<feature type="region of interest" description="Disordered" evidence="1">
    <location>
        <begin position="195"/>
        <end position="291"/>
    </location>
</feature>
<feature type="compositionally biased region" description="Basic residues" evidence="1">
    <location>
        <begin position="585"/>
        <end position="595"/>
    </location>
</feature>
<feature type="region of interest" description="Disordered" evidence="1">
    <location>
        <begin position="364"/>
        <end position="537"/>
    </location>
</feature>
<dbReference type="Pfam" id="PF13758">
    <property type="entry name" value="Prefoldin_3"/>
    <property type="match status" value="1"/>
</dbReference>
<dbReference type="Proteomes" id="UP001175000">
    <property type="component" value="Unassembled WGS sequence"/>
</dbReference>
<feature type="domain" description="DUF3835" evidence="2">
    <location>
        <begin position="517"/>
        <end position="592"/>
    </location>
</feature>
<feature type="compositionally biased region" description="Basic and acidic residues" evidence="1">
    <location>
        <begin position="240"/>
        <end position="249"/>
    </location>
</feature>
<accession>A0AA40CBV3</accession>
<keyword evidence="4" id="KW-1185">Reference proteome</keyword>
<dbReference type="PANTHER" id="PTHR15111:SF0">
    <property type="entry name" value="UNCONVENTIONAL PREFOLDIN RPB5 INTERACTOR 1"/>
    <property type="match status" value="1"/>
</dbReference>
<dbReference type="EMBL" id="JAULSU010000001">
    <property type="protein sequence ID" value="KAK0633051.1"/>
    <property type="molecule type" value="Genomic_DNA"/>
</dbReference>
<organism evidence="3 4">
    <name type="scientific">Immersiella caudata</name>
    <dbReference type="NCBI Taxonomy" id="314043"/>
    <lineage>
        <taxon>Eukaryota</taxon>
        <taxon>Fungi</taxon>
        <taxon>Dikarya</taxon>
        <taxon>Ascomycota</taxon>
        <taxon>Pezizomycotina</taxon>
        <taxon>Sordariomycetes</taxon>
        <taxon>Sordariomycetidae</taxon>
        <taxon>Sordariales</taxon>
        <taxon>Lasiosphaeriaceae</taxon>
        <taxon>Immersiella</taxon>
    </lineage>
</organism>
<protein>
    <submittedName>
        <fullName evidence="3">Prefoldin subunit-domain-containing protein</fullName>
    </submittedName>
</protein>